<dbReference type="RefSeq" id="WP_345292791.1">
    <property type="nucleotide sequence ID" value="NZ_BAABFV010000002.1"/>
</dbReference>
<protein>
    <recommendedName>
        <fullName evidence="4 6">Argininosuccinate lyase</fullName>
        <ecNumber evidence="4 6">4.3.2.1</ecNumber>
    </recommendedName>
</protein>
<evidence type="ECO:0000256" key="6">
    <source>
        <dbReference type="NCBIfam" id="TIGR00838"/>
    </source>
</evidence>
<comment type="catalytic activity">
    <reaction evidence="1">
        <text>2-(N(omega)-L-arginino)succinate = fumarate + L-arginine</text>
        <dbReference type="Rhea" id="RHEA:24020"/>
        <dbReference type="ChEBI" id="CHEBI:29806"/>
        <dbReference type="ChEBI" id="CHEBI:32682"/>
        <dbReference type="ChEBI" id="CHEBI:57472"/>
        <dbReference type="EC" id="4.3.2.1"/>
    </reaction>
</comment>
<proteinExistence type="inferred from homology"/>
<dbReference type="PRINTS" id="PR00149">
    <property type="entry name" value="FUMRATELYASE"/>
</dbReference>
<evidence type="ECO:0000256" key="2">
    <source>
        <dbReference type="ARBA" id="ARBA00004941"/>
    </source>
</evidence>
<dbReference type="PROSITE" id="PS00163">
    <property type="entry name" value="FUMARATE_LYASES"/>
    <property type="match status" value="1"/>
</dbReference>
<evidence type="ECO:0000313" key="8">
    <source>
        <dbReference type="EMBL" id="GAA4362585.1"/>
    </source>
</evidence>
<dbReference type="InterPro" id="IPR009049">
    <property type="entry name" value="Argininosuccinate_lyase"/>
</dbReference>
<sequence length="438" mass="48656">MTQPLWSKSQNNAGSALLGKITNFMSGHDVISDRDLLLYDIQASKVHAEGLMKIGVLSEQELSQINEALSLLSQEFASGTFVLDERFEDCHSAIEWYLTHKLGETGKKIHTGRSRNDQVSTATRLYCRDALLRLQKQSIAIADTCLELAQKYEFVVLPGYTHLQRAVVSSWGMWFAAFAESFVDNATQAKDTHDLINSNPLGTAAGYGVNLKLDRDYTTQALSFNRKQVNPIYAQNSRGKIELQVLSNFKNALLDVRRLSWDLSLFSTAEYGFVDVGDHFSTGSSIMPNKHNPDAVELMRASYSQLVGAYNELESLLSLPSGYQRDLQNTKGALLRGVQSATQCLDLLPELLQSLTINTSRCEAAIDASMFATDKAVELVINEGMAFRDAYRHIKHNYDELQDRQAADSIKARVSPGACGDLLLVEISDRLKALKSEL</sequence>
<evidence type="ECO:0000256" key="4">
    <source>
        <dbReference type="ARBA" id="ARBA00012338"/>
    </source>
</evidence>
<dbReference type="PRINTS" id="PR00145">
    <property type="entry name" value="ARGSUCLYASE"/>
</dbReference>
<dbReference type="InterPro" id="IPR022761">
    <property type="entry name" value="Fumarate_lyase_N"/>
</dbReference>
<evidence type="ECO:0000256" key="3">
    <source>
        <dbReference type="ARBA" id="ARBA00005552"/>
    </source>
</evidence>
<comment type="caution">
    <text evidence="8">The sequence shown here is derived from an EMBL/GenBank/DDBJ whole genome shotgun (WGS) entry which is preliminary data.</text>
</comment>
<name>A0ABP8ILN2_9GAMM</name>
<dbReference type="CDD" id="cd01359">
    <property type="entry name" value="Argininosuccinate_lyase"/>
    <property type="match status" value="1"/>
</dbReference>
<dbReference type="Pfam" id="PF00206">
    <property type="entry name" value="Lyase_1"/>
    <property type="match status" value="1"/>
</dbReference>
<dbReference type="SUPFAM" id="SSF48557">
    <property type="entry name" value="L-aspartase-like"/>
    <property type="match status" value="1"/>
</dbReference>
<keyword evidence="9" id="KW-1185">Reference proteome</keyword>
<dbReference type="EC" id="4.3.2.1" evidence="4 6"/>
<evidence type="ECO:0000313" key="9">
    <source>
        <dbReference type="Proteomes" id="UP001501011"/>
    </source>
</evidence>
<keyword evidence="8" id="KW-0456">Lyase</keyword>
<comment type="similarity">
    <text evidence="3">In the N-terminal section; belongs to the lyase 1 family. Argininosuccinate lyase subfamily.</text>
</comment>
<evidence type="ECO:0000256" key="5">
    <source>
        <dbReference type="ARBA" id="ARBA00022571"/>
    </source>
</evidence>
<dbReference type="InterPro" id="IPR024083">
    <property type="entry name" value="Fumarase/histidase_N"/>
</dbReference>
<dbReference type="Proteomes" id="UP001501011">
    <property type="component" value="Unassembled WGS sequence"/>
</dbReference>
<dbReference type="InterPro" id="IPR020557">
    <property type="entry name" value="Fumarate_lyase_CS"/>
</dbReference>
<dbReference type="InterPro" id="IPR008948">
    <property type="entry name" value="L-Aspartase-like"/>
</dbReference>
<dbReference type="NCBIfam" id="TIGR00838">
    <property type="entry name" value="argH"/>
    <property type="match status" value="1"/>
</dbReference>
<keyword evidence="5" id="KW-0028">Amino-acid biosynthesis</keyword>
<dbReference type="GO" id="GO:0016829">
    <property type="term" value="F:lyase activity"/>
    <property type="evidence" value="ECO:0007669"/>
    <property type="project" value="UniProtKB-KW"/>
</dbReference>
<keyword evidence="5" id="KW-0055">Arginine biosynthesis</keyword>
<accession>A0ABP8ILN2</accession>
<evidence type="ECO:0000259" key="7">
    <source>
        <dbReference type="Pfam" id="PF00206"/>
    </source>
</evidence>
<dbReference type="Gene3D" id="1.10.40.30">
    <property type="entry name" value="Fumarase/aspartase (C-terminal domain)"/>
    <property type="match status" value="1"/>
</dbReference>
<dbReference type="InterPro" id="IPR000362">
    <property type="entry name" value="Fumarate_lyase_fam"/>
</dbReference>
<gene>
    <name evidence="8" type="ORF">GCM10023151_16910</name>
</gene>
<dbReference type="PANTHER" id="PTHR43814:SF1">
    <property type="entry name" value="ARGININOSUCCINATE LYASE"/>
    <property type="match status" value="1"/>
</dbReference>
<dbReference type="EMBL" id="BAABFV010000002">
    <property type="protein sequence ID" value="GAA4362585.1"/>
    <property type="molecule type" value="Genomic_DNA"/>
</dbReference>
<evidence type="ECO:0000256" key="1">
    <source>
        <dbReference type="ARBA" id="ARBA00000985"/>
    </source>
</evidence>
<dbReference type="Gene3D" id="1.10.275.10">
    <property type="entry name" value="Fumarase/aspartase (N-terminal domain)"/>
    <property type="match status" value="1"/>
</dbReference>
<organism evidence="8 9">
    <name type="scientific">Kangiella marina</name>
    <dbReference type="NCBI Taxonomy" id="1079178"/>
    <lineage>
        <taxon>Bacteria</taxon>
        <taxon>Pseudomonadati</taxon>
        <taxon>Pseudomonadota</taxon>
        <taxon>Gammaproteobacteria</taxon>
        <taxon>Kangiellales</taxon>
        <taxon>Kangiellaceae</taxon>
        <taxon>Kangiella</taxon>
    </lineage>
</organism>
<reference evidence="9" key="1">
    <citation type="journal article" date="2019" name="Int. J. Syst. Evol. Microbiol.">
        <title>The Global Catalogue of Microorganisms (GCM) 10K type strain sequencing project: providing services to taxonomists for standard genome sequencing and annotation.</title>
        <authorList>
            <consortium name="The Broad Institute Genomics Platform"/>
            <consortium name="The Broad Institute Genome Sequencing Center for Infectious Disease"/>
            <person name="Wu L."/>
            <person name="Ma J."/>
        </authorList>
    </citation>
    <scope>NUCLEOTIDE SEQUENCE [LARGE SCALE GENOMIC DNA]</scope>
    <source>
        <strain evidence="9">JCM 17728</strain>
    </source>
</reference>
<feature type="domain" description="Fumarate lyase N-terminal" evidence="7">
    <location>
        <begin position="38"/>
        <end position="308"/>
    </location>
</feature>
<dbReference type="PANTHER" id="PTHR43814">
    <property type="entry name" value="ARGININOSUCCINATE LYASE"/>
    <property type="match status" value="1"/>
</dbReference>
<dbReference type="Gene3D" id="1.20.200.10">
    <property type="entry name" value="Fumarase/aspartase (Central domain)"/>
    <property type="match status" value="1"/>
</dbReference>
<comment type="pathway">
    <text evidence="2">Amino-acid biosynthesis; L-arginine biosynthesis; L-arginine from L-ornithine and carbamoyl phosphate: step 3/3.</text>
</comment>